<sequence>MPGTSAPGAPPAAGLAPSQRALAPDLARGVMLLVIAVVHAHIFRLIQTPEGGYTLSGTLDVVVTGAVTLFAENRGYPMFAALFGYGLTQVYLRRTAEGREWPWVRRLLRRRGRWLVAIGLAHVTFIYYGDIISVYGLVALLFAGTLRYTDRRLLAHAFTWLAVGSLVYTLFNSSALNSAAQGEGAYPAEATALTDLLIRLFSWPFTTPLLVIITVFPFMIGAWAARRRLLEEPERHRDLLRRVAGIGIPLAVLGGVPYALVTTELWDAGTLAEAAAFWTHVVTGYAGGFGYAALIALIAVRIGTSPGPVTRALAATGQRSMTCYLLQSVAWAVLFSPYALGLAGRMSDTAAVATGVGVWLATVVLADLMRRAGVRGPAEAALRRLTYGRPARETAPIAR</sequence>
<keyword evidence="1" id="KW-0812">Transmembrane</keyword>
<dbReference type="EMBL" id="JACHDS010000001">
    <property type="protein sequence ID" value="MBB6171783.1"/>
    <property type="molecule type" value="Genomic_DNA"/>
</dbReference>
<accession>A0A7X0D519</accession>
<dbReference type="PANTHER" id="PTHR30590:SF2">
    <property type="entry name" value="INNER MEMBRANE PROTEIN"/>
    <property type="match status" value="1"/>
</dbReference>
<reference evidence="3 4" key="1">
    <citation type="submission" date="2020-08" db="EMBL/GenBank/DDBJ databases">
        <title>Sequencing the genomes of 1000 actinobacteria strains.</title>
        <authorList>
            <person name="Klenk H.-P."/>
        </authorList>
    </citation>
    <scope>NUCLEOTIDE SEQUENCE [LARGE SCALE GENOMIC DNA]</scope>
    <source>
        <strain evidence="3 4">DSM 46659</strain>
    </source>
</reference>
<dbReference type="InterPro" id="IPR007349">
    <property type="entry name" value="DUF418"/>
</dbReference>
<evidence type="ECO:0000313" key="3">
    <source>
        <dbReference type="EMBL" id="MBB6171783.1"/>
    </source>
</evidence>
<evidence type="ECO:0000313" key="4">
    <source>
        <dbReference type="Proteomes" id="UP000546642"/>
    </source>
</evidence>
<feature type="transmembrane region" description="Helical" evidence="1">
    <location>
        <begin position="114"/>
        <end position="141"/>
    </location>
</feature>
<name>A0A7X0D519_9ACTN</name>
<feature type="transmembrane region" description="Helical" evidence="1">
    <location>
        <begin position="281"/>
        <end position="302"/>
    </location>
</feature>
<dbReference type="AlphaFoldDB" id="A0A7X0D519"/>
<evidence type="ECO:0000256" key="1">
    <source>
        <dbReference type="SAM" id="Phobius"/>
    </source>
</evidence>
<organism evidence="3 4">
    <name type="scientific">Nocardiopsis mwathae</name>
    <dbReference type="NCBI Taxonomy" id="1472723"/>
    <lineage>
        <taxon>Bacteria</taxon>
        <taxon>Bacillati</taxon>
        <taxon>Actinomycetota</taxon>
        <taxon>Actinomycetes</taxon>
        <taxon>Streptosporangiales</taxon>
        <taxon>Nocardiopsidaceae</taxon>
        <taxon>Nocardiopsis</taxon>
    </lineage>
</organism>
<proteinExistence type="predicted"/>
<feature type="transmembrane region" description="Helical" evidence="1">
    <location>
        <begin position="201"/>
        <end position="223"/>
    </location>
</feature>
<keyword evidence="1" id="KW-0472">Membrane</keyword>
<feature type="transmembrane region" description="Helical" evidence="1">
    <location>
        <begin position="349"/>
        <end position="368"/>
    </location>
</feature>
<dbReference type="PANTHER" id="PTHR30590">
    <property type="entry name" value="INNER MEMBRANE PROTEIN"/>
    <property type="match status" value="1"/>
</dbReference>
<dbReference type="Proteomes" id="UP000546642">
    <property type="component" value="Unassembled WGS sequence"/>
</dbReference>
<protein>
    <submittedName>
        <fullName evidence="3">Putative membrane protein YeiB</fullName>
    </submittedName>
</protein>
<feature type="transmembrane region" description="Helical" evidence="1">
    <location>
        <begin position="26"/>
        <end position="46"/>
    </location>
</feature>
<dbReference type="InterPro" id="IPR052529">
    <property type="entry name" value="Bact_Transport_Assoc"/>
</dbReference>
<feature type="transmembrane region" description="Helical" evidence="1">
    <location>
        <begin position="153"/>
        <end position="171"/>
    </location>
</feature>
<feature type="domain" description="DUF418" evidence="2">
    <location>
        <begin position="224"/>
        <end position="388"/>
    </location>
</feature>
<evidence type="ECO:0000259" key="2">
    <source>
        <dbReference type="Pfam" id="PF04235"/>
    </source>
</evidence>
<dbReference type="RefSeq" id="WP_184075002.1">
    <property type="nucleotide sequence ID" value="NZ_JACHDS010000001.1"/>
</dbReference>
<feature type="transmembrane region" description="Helical" evidence="1">
    <location>
        <begin position="52"/>
        <end position="71"/>
    </location>
</feature>
<feature type="transmembrane region" description="Helical" evidence="1">
    <location>
        <begin position="243"/>
        <end position="261"/>
    </location>
</feature>
<gene>
    <name evidence="3" type="ORF">HNR23_001843</name>
</gene>
<keyword evidence="4" id="KW-1185">Reference proteome</keyword>
<comment type="caution">
    <text evidence="3">The sequence shown here is derived from an EMBL/GenBank/DDBJ whole genome shotgun (WGS) entry which is preliminary data.</text>
</comment>
<keyword evidence="1" id="KW-1133">Transmembrane helix</keyword>
<feature type="transmembrane region" description="Helical" evidence="1">
    <location>
        <begin position="323"/>
        <end position="343"/>
    </location>
</feature>
<dbReference type="Pfam" id="PF04235">
    <property type="entry name" value="DUF418"/>
    <property type="match status" value="1"/>
</dbReference>